<dbReference type="GeneID" id="88823392"/>
<feature type="signal peptide" evidence="1">
    <location>
        <begin position="1"/>
        <end position="22"/>
    </location>
</feature>
<protein>
    <submittedName>
        <fullName evidence="2">DUF1120 domain-containing protein</fullName>
    </submittedName>
</protein>
<evidence type="ECO:0000313" key="3">
    <source>
        <dbReference type="Proteomes" id="UP001322392"/>
    </source>
</evidence>
<gene>
    <name evidence="2" type="ORF">SPL95_05880</name>
</gene>
<keyword evidence="1" id="KW-0732">Signal</keyword>
<dbReference type="Pfam" id="PF06551">
    <property type="entry name" value="DUF1120"/>
    <property type="match status" value="1"/>
</dbReference>
<sequence>MKKSLAALTAVFTLAGSGMTFAASTTELTVTGMITPSACTPSLSGNVNYGKISIKDLDPNTPTHLDPITIRLNVLCDAATLIALRGTDNRSGSSTILDGYGLGLTSNNVKIGNFTLSLENAVADNVDVTPLQSSDNGQNWQVIGNAIWQGTTLAAFGIPGNPQPTMIQNLNTDIVVIGQIDRAMGFPSEETPIDGLATIEVVYL</sequence>
<evidence type="ECO:0000256" key="1">
    <source>
        <dbReference type="SAM" id="SignalP"/>
    </source>
</evidence>
<dbReference type="Proteomes" id="UP001322392">
    <property type="component" value="Chromosome"/>
</dbReference>
<proteinExistence type="predicted"/>
<reference evidence="2 3" key="1">
    <citation type="submission" date="2023-12" db="EMBL/GenBank/DDBJ databases">
        <title>First complete genome sequence of Pseudomonas canadensis strain Pcan-CK-23 isolated from homogenized tissues of Zophobas morio larvae.</title>
        <authorList>
            <person name="Kundlacz C."/>
            <person name="Aldeia C."/>
            <person name="Eddoubaji Y."/>
            <person name="Campos-Madueno E.I."/>
            <person name="Endimiani A."/>
        </authorList>
    </citation>
    <scope>NUCLEOTIDE SEQUENCE [LARGE SCALE GENOMIC DNA]</scope>
    <source>
        <strain evidence="2 3">Pcan-CK-23</strain>
    </source>
</reference>
<name>A0ABZ1ABB9_9PSED</name>
<dbReference type="RefSeq" id="WP_122686168.1">
    <property type="nucleotide sequence ID" value="NZ_CP133298.1"/>
</dbReference>
<keyword evidence="3" id="KW-1185">Reference proteome</keyword>
<dbReference type="InterPro" id="IPR010546">
    <property type="entry name" value="DUF1120"/>
</dbReference>
<feature type="chain" id="PRO_5046999562" evidence="1">
    <location>
        <begin position="23"/>
        <end position="204"/>
    </location>
</feature>
<accession>A0ABZ1ABB9</accession>
<dbReference type="EMBL" id="CP139639">
    <property type="protein sequence ID" value="WRI25846.1"/>
    <property type="molecule type" value="Genomic_DNA"/>
</dbReference>
<evidence type="ECO:0000313" key="2">
    <source>
        <dbReference type="EMBL" id="WRI25846.1"/>
    </source>
</evidence>
<organism evidence="2 3">
    <name type="scientific">Pseudomonas canadensis</name>
    <dbReference type="NCBI Taxonomy" id="915099"/>
    <lineage>
        <taxon>Bacteria</taxon>
        <taxon>Pseudomonadati</taxon>
        <taxon>Pseudomonadota</taxon>
        <taxon>Gammaproteobacteria</taxon>
        <taxon>Pseudomonadales</taxon>
        <taxon>Pseudomonadaceae</taxon>
        <taxon>Pseudomonas</taxon>
    </lineage>
</organism>